<name>A0A7J7CUV9_TRIWF</name>
<keyword evidence="1 3" id="KW-0479">Metal-binding</keyword>
<dbReference type="AlphaFoldDB" id="A0A7J7CUV9"/>
<keyword evidence="5" id="KW-0223">Dioxygenase</keyword>
<dbReference type="InterPro" id="IPR027443">
    <property type="entry name" value="IPNS-like_sf"/>
</dbReference>
<dbReference type="PANTHER" id="PTHR47990">
    <property type="entry name" value="2-OXOGLUTARATE (2OG) AND FE(II)-DEPENDENT OXYGENASE SUPERFAMILY PROTEIN-RELATED"/>
    <property type="match status" value="1"/>
</dbReference>
<comment type="caution">
    <text evidence="5">The sequence shown here is derived from an EMBL/GenBank/DDBJ whole genome shotgun (WGS) entry which is preliminary data.</text>
</comment>
<dbReference type="GO" id="GO:0051213">
    <property type="term" value="F:dioxygenase activity"/>
    <property type="evidence" value="ECO:0007669"/>
    <property type="project" value="UniProtKB-KW"/>
</dbReference>
<dbReference type="InParanoid" id="A0A7J7CUV9"/>
<evidence type="ECO:0000259" key="4">
    <source>
        <dbReference type="PROSITE" id="PS51471"/>
    </source>
</evidence>
<dbReference type="InterPro" id="IPR044861">
    <property type="entry name" value="IPNS-like_FE2OG_OXY"/>
</dbReference>
<protein>
    <submittedName>
        <fullName evidence="5">2-oxoglutarate-dependent dioxygenase AOP1.2-like</fullName>
    </submittedName>
</protein>
<dbReference type="InterPro" id="IPR026992">
    <property type="entry name" value="DIOX_N"/>
</dbReference>
<keyword evidence="6" id="KW-1185">Reference proteome</keyword>
<comment type="similarity">
    <text evidence="3">Belongs to the iron/ascorbate-dependent oxidoreductase family.</text>
</comment>
<proteinExistence type="inferred from homology"/>
<dbReference type="InterPro" id="IPR050231">
    <property type="entry name" value="Iron_ascorbate_oxido_reductase"/>
</dbReference>
<dbReference type="Pfam" id="PF03171">
    <property type="entry name" value="2OG-FeII_Oxy"/>
    <property type="match status" value="1"/>
</dbReference>
<evidence type="ECO:0000256" key="2">
    <source>
        <dbReference type="ARBA" id="ARBA00023004"/>
    </source>
</evidence>
<evidence type="ECO:0000313" key="6">
    <source>
        <dbReference type="Proteomes" id="UP000593562"/>
    </source>
</evidence>
<evidence type="ECO:0000313" key="5">
    <source>
        <dbReference type="EMBL" id="KAF5737814.1"/>
    </source>
</evidence>
<sequence>MGSQTPLKLPVIDFTTPGALNQGSPEWDSVKVQVREALEEYGCFEAVYDELSLELRKAHFGVVEKLFDLPTDVKKLNVYEKPFHGYRGHYPDVFETMEVDCANVLQQVEENFINKFWPQGNPDLSKTIHSFSRQVAEFDGVVRRMVLESLCIEKYWEEHMNSTDYVLTVNRYLPSQNGDESHLGLLSHTDKTTTSLLFGKDLDGLEIQTKQGDWINVKLSSANSLFYMAGDALYAWTNGNLFNAIHRVMMRGNITRYTTGLFSVPKEGYMVTVPEELVDEEHPLQFKPFDHFEYLKFLAEHFDPSSIVPEVSNIKTYCGT</sequence>
<feature type="domain" description="Fe2OG dioxygenase" evidence="4">
    <location>
        <begin position="162"/>
        <end position="265"/>
    </location>
</feature>
<dbReference type="GO" id="GO:0046872">
    <property type="term" value="F:metal ion binding"/>
    <property type="evidence" value="ECO:0007669"/>
    <property type="project" value="UniProtKB-KW"/>
</dbReference>
<dbReference type="EMBL" id="JAAARO010000013">
    <property type="protein sequence ID" value="KAF5737814.1"/>
    <property type="molecule type" value="Genomic_DNA"/>
</dbReference>
<dbReference type="Pfam" id="PF14226">
    <property type="entry name" value="DIOX_N"/>
    <property type="match status" value="1"/>
</dbReference>
<reference evidence="5 6" key="1">
    <citation type="journal article" date="2020" name="Nat. Commun.">
        <title>Genome of Tripterygium wilfordii and identification of cytochrome P450 involved in triptolide biosynthesis.</title>
        <authorList>
            <person name="Tu L."/>
            <person name="Su P."/>
            <person name="Zhang Z."/>
            <person name="Gao L."/>
            <person name="Wang J."/>
            <person name="Hu T."/>
            <person name="Zhou J."/>
            <person name="Zhang Y."/>
            <person name="Zhao Y."/>
            <person name="Liu Y."/>
            <person name="Song Y."/>
            <person name="Tong Y."/>
            <person name="Lu Y."/>
            <person name="Yang J."/>
            <person name="Xu C."/>
            <person name="Jia M."/>
            <person name="Peters R.J."/>
            <person name="Huang L."/>
            <person name="Gao W."/>
        </authorList>
    </citation>
    <scope>NUCLEOTIDE SEQUENCE [LARGE SCALE GENOMIC DNA]</scope>
    <source>
        <strain evidence="6">cv. XIE 37</strain>
        <tissue evidence="5">Leaf</tissue>
    </source>
</reference>
<keyword evidence="3" id="KW-0560">Oxidoreductase</keyword>
<dbReference type="Gene3D" id="2.60.120.330">
    <property type="entry name" value="B-lactam Antibiotic, Isopenicillin N Synthase, Chain"/>
    <property type="match status" value="1"/>
</dbReference>
<organism evidence="5 6">
    <name type="scientific">Tripterygium wilfordii</name>
    <name type="common">Thunder God vine</name>
    <dbReference type="NCBI Taxonomy" id="458696"/>
    <lineage>
        <taxon>Eukaryota</taxon>
        <taxon>Viridiplantae</taxon>
        <taxon>Streptophyta</taxon>
        <taxon>Embryophyta</taxon>
        <taxon>Tracheophyta</taxon>
        <taxon>Spermatophyta</taxon>
        <taxon>Magnoliopsida</taxon>
        <taxon>eudicotyledons</taxon>
        <taxon>Gunneridae</taxon>
        <taxon>Pentapetalae</taxon>
        <taxon>rosids</taxon>
        <taxon>fabids</taxon>
        <taxon>Celastrales</taxon>
        <taxon>Celastraceae</taxon>
        <taxon>Tripterygium</taxon>
    </lineage>
</organism>
<dbReference type="Proteomes" id="UP000593562">
    <property type="component" value="Unassembled WGS sequence"/>
</dbReference>
<dbReference type="OrthoDB" id="288590at2759"/>
<accession>A0A7J7CUV9</accession>
<keyword evidence="2 3" id="KW-0408">Iron</keyword>
<evidence type="ECO:0000256" key="1">
    <source>
        <dbReference type="ARBA" id="ARBA00022723"/>
    </source>
</evidence>
<dbReference type="InterPro" id="IPR005123">
    <property type="entry name" value="Oxoglu/Fe-dep_dioxygenase_dom"/>
</dbReference>
<gene>
    <name evidence="5" type="ORF">HS088_TW13G00705</name>
</gene>
<evidence type="ECO:0000256" key="3">
    <source>
        <dbReference type="RuleBase" id="RU003682"/>
    </source>
</evidence>
<dbReference type="PROSITE" id="PS51471">
    <property type="entry name" value="FE2OG_OXY"/>
    <property type="match status" value="1"/>
</dbReference>
<dbReference type="FunCoup" id="A0A7J7CUV9">
    <property type="interactions" value="329"/>
</dbReference>
<dbReference type="SUPFAM" id="SSF51197">
    <property type="entry name" value="Clavaminate synthase-like"/>
    <property type="match status" value="1"/>
</dbReference>